<name>A0A1L4BPX4_9GAMM</name>
<feature type="domain" description="NnrU" evidence="6">
    <location>
        <begin position="1"/>
        <end position="136"/>
    </location>
</feature>
<dbReference type="STRING" id="573570.F7310_00285"/>
<feature type="transmembrane region" description="Helical" evidence="5">
    <location>
        <begin position="112"/>
        <end position="132"/>
    </location>
</feature>
<evidence type="ECO:0000256" key="1">
    <source>
        <dbReference type="ARBA" id="ARBA00004141"/>
    </source>
</evidence>
<evidence type="ECO:0000256" key="5">
    <source>
        <dbReference type="SAM" id="Phobius"/>
    </source>
</evidence>
<dbReference type="AlphaFoldDB" id="A0A1L4BPX4"/>
<keyword evidence="3 5" id="KW-1133">Transmembrane helix</keyword>
<feature type="transmembrane region" description="Helical" evidence="5">
    <location>
        <begin position="20"/>
        <end position="37"/>
    </location>
</feature>
<evidence type="ECO:0000259" key="6">
    <source>
        <dbReference type="Pfam" id="PF07298"/>
    </source>
</evidence>
<evidence type="ECO:0000256" key="2">
    <source>
        <dbReference type="ARBA" id="ARBA00022692"/>
    </source>
</evidence>
<dbReference type="GO" id="GO:0016020">
    <property type="term" value="C:membrane"/>
    <property type="evidence" value="ECO:0007669"/>
    <property type="project" value="UniProtKB-SubCell"/>
</dbReference>
<dbReference type="EMBL" id="CP016796">
    <property type="protein sequence ID" value="API85884.1"/>
    <property type="molecule type" value="Genomic_DNA"/>
</dbReference>
<gene>
    <name evidence="7" type="ORF">F7310_00285</name>
</gene>
<keyword evidence="2 5" id="KW-0812">Transmembrane</keyword>
<feature type="transmembrane region" description="Helical" evidence="5">
    <location>
        <begin position="73"/>
        <end position="91"/>
    </location>
</feature>
<keyword evidence="8" id="KW-1185">Reference proteome</keyword>
<evidence type="ECO:0000256" key="4">
    <source>
        <dbReference type="ARBA" id="ARBA00023136"/>
    </source>
</evidence>
<protein>
    <recommendedName>
        <fullName evidence="6">NnrU domain-containing protein</fullName>
    </recommendedName>
</protein>
<reference evidence="7 8" key="1">
    <citation type="journal article" date="2016" name="Appl. Environ. Microbiol.">
        <title>Whole genome relationships among Francisella bacteria of diverse origin define new species and provide specific regions for detection.</title>
        <authorList>
            <person name="Challacombe J.F."/>
            <person name="Petersen J.M."/>
            <person name="Gallegos-Graves V."/>
            <person name="Hodge D."/>
            <person name="Pillai S."/>
            <person name="Kuske C.R."/>
        </authorList>
    </citation>
    <scope>NUCLEOTIDE SEQUENCE [LARGE SCALE GENOMIC DNA]</scope>
    <source>
        <strain evidence="8">TX07-7310</strain>
    </source>
</reference>
<comment type="subcellular location">
    <subcellularLocation>
        <location evidence="1">Membrane</location>
        <topology evidence="1">Multi-pass membrane protein</topology>
    </subcellularLocation>
</comment>
<evidence type="ECO:0000313" key="7">
    <source>
        <dbReference type="EMBL" id="API85884.1"/>
    </source>
</evidence>
<evidence type="ECO:0000313" key="8">
    <source>
        <dbReference type="Proteomes" id="UP000184222"/>
    </source>
</evidence>
<keyword evidence="4 5" id="KW-0472">Membrane</keyword>
<dbReference type="KEGG" id="frx:F7310_00285"/>
<dbReference type="Pfam" id="PF07298">
    <property type="entry name" value="NnrU"/>
    <property type="match status" value="1"/>
</dbReference>
<organism evidence="7 8">
    <name type="scientific">Francisella uliginis</name>
    <dbReference type="NCBI Taxonomy" id="573570"/>
    <lineage>
        <taxon>Bacteria</taxon>
        <taxon>Pseudomonadati</taxon>
        <taxon>Pseudomonadota</taxon>
        <taxon>Gammaproteobacteria</taxon>
        <taxon>Thiotrichales</taxon>
        <taxon>Francisellaceae</taxon>
        <taxon>Francisella</taxon>
    </lineage>
</organism>
<dbReference type="InterPro" id="IPR009915">
    <property type="entry name" value="NnrU_dom"/>
</dbReference>
<proteinExistence type="predicted"/>
<accession>A0A1L4BPX4</accession>
<dbReference type="Proteomes" id="UP000184222">
    <property type="component" value="Chromosome"/>
</dbReference>
<sequence>MVIGWRTSSAETIYSLPQTIAHPITFICVTISFLLFFSGRIKSRIIKHIHNPQLAAVIAWGVGHIVSNINLKAIVLFGGLSIWAFISIIQANHRDKEVQKNTPNDFSLKADILNILVGLVALCIFIFLHPFIAGVKLV</sequence>
<evidence type="ECO:0000256" key="3">
    <source>
        <dbReference type="ARBA" id="ARBA00022989"/>
    </source>
</evidence>